<organism evidence="2 3">
    <name type="scientific">Exophiala sideris</name>
    <dbReference type="NCBI Taxonomy" id="1016849"/>
    <lineage>
        <taxon>Eukaryota</taxon>
        <taxon>Fungi</taxon>
        <taxon>Dikarya</taxon>
        <taxon>Ascomycota</taxon>
        <taxon>Pezizomycotina</taxon>
        <taxon>Eurotiomycetes</taxon>
        <taxon>Chaetothyriomycetidae</taxon>
        <taxon>Chaetothyriales</taxon>
        <taxon>Herpotrichiellaceae</taxon>
        <taxon>Exophiala</taxon>
    </lineage>
</organism>
<dbReference type="GO" id="GO:0016491">
    <property type="term" value="F:oxidoreductase activity"/>
    <property type="evidence" value="ECO:0007669"/>
    <property type="project" value="InterPro"/>
</dbReference>
<dbReference type="CDD" id="cd08276">
    <property type="entry name" value="MDR7"/>
    <property type="match status" value="1"/>
</dbReference>
<reference evidence="2 3" key="1">
    <citation type="submission" date="2015-01" db="EMBL/GenBank/DDBJ databases">
        <title>The Genome Sequence of Exophiala sideris CBS121828.</title>
        <authorList>
            <consortium name="The Broad Institute Genomics Platform"/>
            <person name="Cuomo C."/>
            <person name="de Hoog S."/>
            <person name="Gorbushina A."/>
            <person name="Stielow B."/>
            <person name="Teixiera M."/>
            <person name="Abouelleil A."/>
            <person name="Chapman S.B."/>
            <person name="Priest M."/>
            <person name="Young S.K."/>
            <person name="Wortman J."/>
            <person name="Nusbaum C."/>
            <person name="Birren B."/>
        </authorList>
    </citation>
    <scope>NUCLEOTIDE SEQUENCE [LARGE SCALE GENOMIC DNA]</scope>
    <source>
        <strain evidence="2 3">CBS 121828</strain>
    </source>
</reference>
<proteinExistence type="predicted"/>
<accession>A0A0D1VTT4</accession>
<dbReference type="Pfam" id="PF08240">
    <property type="entry name" value="ADH_N"/>
    <property type="match status" value="1"/>
</dbReference>
<protein>
    <recommendedName>
        <fullName evidence="1">Enoyl reductase (ER) domain-containing protein</fullName>
    </recommendedName>
</protein>
<sequence>MALAYKINIVDDSHSHLSPTIFQNLSIQEVAIPEPGPGSVLVRIHAAALNFRDLLCVADSPLYPVRTVPGLVPCSDGAGEIVKAGSGSKWQDTVGDAVIVVPQGEWLNSDVGVLRIDKVLGAGDNNGTLSQYMVVPDACIVPAPRNLSMEEAAALVSTAGTAINVLESIPIQKGTTVVTQGTGGVSCAVIQYASALGARVIATSSTDEKLQIAKALGASELINYRTTPDWAHEVLRLTDGTGADLVCDVAGWGTLEASVKALKQGGTACVVGMLTPPQPVELLMPLILGAKTLRGILVFSKSMLAKAVRLAEEHDLHPHIEEVFAWEDAPKAFERLRKQGSVGKVVVRV</sequence>
<feature type="domain" description="Enoyl reductase (ER)" evidence="1">
    <location>
        <begin position="20"/>
        <end position="347"/>
    </location>
</feature>
<dbReference type="InterPro" id="IPR013149">
    <property type="entry name" value="ADH-like_C"/>
</dbReference>
<name>A0A0D1VTT4_9EURO</name>
<dbReference type="InterPro" id="IPR036291">
    <property type="entry name" value="NAD(P)-bd_dom_sf"/>
</dbReference>
<evidence type="ECO:0000259" key="1">
    <source>
        <dbReference type="SMART" id="SM00829"/>
    </source>
</evidence>
<dbReference type="InterPro" id="IPR020843">
    <property type="entry name" value="ER"/>
</dbReference>
<dbReference type="Pfam" id="PF00107">
    <property type="entry name" value="ADH_zinc_N"/>
    <property type="match status" value="1"/>
</dbReference>
<dbReference type="HOGENOM" id="CLU_026673_3_4_1"/>
<dbReference type="Gene3D" id="3.90.180.10">
    <property type="entry name" value="Medium-chain alcohol dehydrogenases, catalytic domain"/>
    <property type="match status" value="1"/>
</dbReference>
<dbReference type="PANTHER" id="PTHR45033:SF2">
    <property type="entry name" value="ZINC-TYPE ALCOHOL DEHYDROGENASE-LIKE PROTEIN C1773.06C"/>
    <property type="match status" value="1"/>
</dbReference>
<dbReference type="AlphaFoldDB" id="A0A0D1VTT4"/>
<dbReference type="OrthoDB" id="3509362at2759"/>
<dbReference type="InterPro" id="IPR013154">
    <property type="entry name" value="ADH-like_N"/>
</dbReference>
<dbReference type="STRING" id="1016849.A0A0D1VTT4"/>
<evidence type="ECO:0000313" key="3">
    <source>
        <dbReference type="Proteomes" id="UP000053599"/>
    </source>
</evidence>
<dbReference type="InterPro" id="IPR052711">
    <property type="entry name" value="Zinc_ADH-like"/>
</dbReference>
<dbReference type="SUPFAM" id="SSF51735">
    <property type="entry name" value="NAD(P)-binding Rossmann-fold domains"/>
    <property type="match status" value="1"/>
</dbReference>
<evidence type="ECO:0000313" key="2">
    <source>
        <dbReference type="EMBL" id="KIV79540.1"/>
    </source>
</evidence>
<dbReference type="SMART" id="SM00829">
    <property type="entry name" value="PKS_ER"/>
    <property type="match status" value="1"/>
</dbReference>
<gene>
    <name evidence="2" type="ORF">PV11_07093</name>
</gene>
<dbReference type="Proteomes" id="UP000053599">
    <property type="component" value="Unassembled WGS sequence"/>
</dbReference>
<dbReference type="PANTHER" id="PTHR45033">
    <property type="match status" value="1"/>
</dbReference>
<dbReference type="InterPro" id="IPR011032">
    <property type="entry name" value="GroES-like_sf"/>
</dbReference>
<dbReference type="EMBL" id="KN846953">
    <property type="protein sequence ID" value="KIV79540.1"/>
    <property type="molecule type" value="Genomic_DNA"/>
</dbReference>
<dbReference type="SUPFAM" id="SSF50129">
    <property type="entry name" value="GroES-like"/>
    <property type="match status" value="1"/>
</dbReference>
<dbReference type="Gene3D" id="3.40.50.720">
    <property type="entry name" value="NAD(P)-binding Rossmann-like Domain"/>
    <property type="match status" value="1"/>
</dbReference>